<keyword evidence="1" id="KW-0472">Membrane</keyword>
<dbReference type="Pfam" id="PF06580">
    <property type="entry name" value="His_kinase"/>
    <property type="match status" value="1"/>
</dbReference>
<dbReference type="EMBL" id="JACHKT010000006">
    <property type="protein sequence ID" value="MBB6002496.1"/>
    <property type="molecule type" value="Genomic_DNA"/>
</dbReference>
<dbReference type="GO" id="GO:0016020">
    <property type="term" value="C:membrane"/>
    <property type="evidence" value="ECO:0007669"/>
    <property type="project" value="InterPro"/>
</dbReference>
<dbReference type="RefSeq" id="WP_221432412.1">
    <property type="nucleotide sequence ID" value="NZ_JACHKT010000006.1"/>
</dbReference>
<sequence>MLLVVFNDFFGKEEDYHIFILLFFISMMVWMIRWLIIQIKFILRLKKDKTQAELMHLKSQVNPHFFFNTLNNLYGLVEKDTAKAQELILKLSDMMRYSIYEGQNDWVTLADEITYLENYMDLHKMRYHKEITVRFDVDVEDSHVKIMPLLLIIMVENAFKHGVEKLRKDAFVYIRLKATSQNIDFEIENNFDTEEQVGNQGIGLNNLKKRLELVYLNKHELEISSKRADIYTIRLRLTL</sequence>
<dbReference type="Proteomes" id="UP000524404">
    <property type="component" value="Unassembled WGS sequence"/>
</dbReference>
<comment type="caution">
    <text evidence="3">The sequence shown here is derived from an EMBL/GenBank/DDBJ whole genome shotgun (WGS) entry which is preliminary data.</text>
</comment>
<keyword evidence="3" id="KW-0808">Transferase</keyword>
<dbReference type="InterPro" id="IPR010559">
    <property type="entry name" value="Sig_transdc_His_kin_internal"/>
</dbReference>
<keyword evidence="1" id="KW-0812">Transmembrane</keyword>
<feature type="transmembrane region" description="Helical" evidence="1">
    <location>
        <begin position="16"/>
        <end position="36"/>
    </location>
</feature>
<accession>A0A841EHN3</accession>
<dbReference type="PANTHER" id="PTHR34220:SF7">
    <property type="entry name" value="SENSOR HISTIDINE KINASE YPDA"/>
    <property type="match status" value="1"/>
</dbReference>
<dbReference type="InterPro" id="IPR036890">
    <property type="entry name" value="HATPase_C_sf"/>
</dbReference>
<keyword evidence="4" id="KW-1185">Reference proteome</keyword>
<evidence type="ECO:0000313" key="3">
    <source>
        <dbReference type="EMBL" id="MBB6002496.1"/>
    </source>
</evidence>
<evidence type="ECO:0000256" key="1">
    <source>
        <dbReference type="SAM" id="Phobius"/>
    </source>
</evidence>
<dbReference type="PANTHER" id="PTHR34220">
    <property type="entry name" value="SENSOR HISTIDINE KINASE YPDA"/>
    <property type="match status" value="1"/>
</dbReference>
<feature type="domain" description="Signal transduction histidine kinase internal region" evidence="2">
    <location>
        <begin position="52"/>
        <end position="130"/>
    </location>
</feature>
<reference evidence="3 4" key="1">
    <citation type="submission" date="2020-08" db="EMBL/GenBank/DDBJ databases">
        <title>Functional genomics of gut bacteria from endangered species of beetles.</title>
        <authorList>
            <person name="Carlos-Shanley C."/>
        </authorList>
    </citation>
    <scope>NUCLEOTIDE SEQUENCE [LARGE SCALE GENOMIC DNA]</scope>
    <source>
        <strain evidence="3 4">S00070</strain>
    </source>
</reference>
<proteinExistence type="predicted"/>
<dbReference type="AlphaFoldDB" id="A0A841EHN3"/>
<dbReference type="GO" id="GO:0000155">
    <property type="term" value="F:phosphorelay sensor kinase activity"/>
    <property type="evidence" value="ECO:0007669"/>
    <property type="project" value="InterPro"/>
</dbReference>
<organism evidence="3 4">
    <name type="scientific">Arcicella rosea</name>
    <dbReference type="NCBI Taxonomy" id="502909"/>
    <lineage>
        <taxon>Bacteria</taxon>
        <taxon>Pseudomonadati</taxon>
        <taxon>Bacteroidota</taxon>
        <taxon>Cytophagia</taxon>
        <taxon>Cytophagales</taxon>
        <taxon>Flectobacillaceae</taxon>
        <taxon>Arcicella</taxon>
    </lineage>
</organism>
<protein>
    <submittedName>
        <fullName evidence="3">LytS/YehU family sensor histidine kinase</fullName>
    </submittedName>
</protein>
<gene>
    <name evidence="3" type="ORF">HNP25_001148</name>
</gene>
<keyword evidence="1" id="KW-1133">Transmembrane helix</keyword>
<evidence type="ECO:0000313" key="4">
    <source>
        <dbReference type="Proteomes" id="UP000524404"/>
    </source>
</evidence>
<dbReference type="InterPro" id="IPR050640">
    <property type="entry name" value="Bact_2-comp_sensor_kinase"/>
</dbReference>
<dbReference type="Gene3D" id="3.30.565.10">
    <property type="entry name" value="Histidine kinase-like ATPase, C-terminal domain"/>
    <property type="match status" value="1"/>
</dbReference>
<dbReference type="SUPFAM" id="SSF55874">
    <property type="entry name" value="ATPase domain of HSP90 chaperone/DNA topoisomerase II/histidine kinase"/>
    <property type="match status" value="1"/>
</dbReference>
<evidence type="ECO:0000259" key="2">
    <source>
        <dbReference type="Pfam" id="PF06580"/>
    </source>
</evidence>
<name>A0A841EHN3_9BACT</name>
<keyword evidence="3" id="KW-0418">Kinase</keyword>